<evidence type="ECO:0000313" key="2">
    <source>
        <dbReference type="Proteomes" id="UP000240880"/>
    </source>
</evidence>
<dbReference type="EMBL" id="NEXC01000144">
    <property type="protein sequence ID" value="PSN81817.1"/>
    <property type="molecule type" value="Genomic_DNA"/>
</dbReference>
<proteinExistence type="predicted"/>
<dbReference type="AlphaFoldDB" id="A0A2R6A656"/>
<sequence>MGWDRLSAEGEEISHAFEVVVTGSIKEALYRLGKLPTNVEKFIVVDVFDDKGIWQSVKLLHAEWILGAAGSVDLTYNMRQQ</sequence>
<dbReference type="Proteomes" id="UP000240880">
    <property type="component" value="Unassembled WGS sequence"/>
</dbReference>
<comment type="caution">
    <text evidence="1">The sequence shown here is derived from an EMBL/GenBank/DDBJ whole genome shotgun (WGS) entry which is preliminary data.</text>
</comment>
<gene>
    <name evidence="1" type="ORF">B9Q01_09995</name>
</gene>
<organism evidence="1 2">
    <name type="scientific">Candidatus Marsarchaeota G1 archaeon OSP_D</name>
    <dbReference type="NCBI Taxonomy" id="1978155"/>
    <lineage>
        <taxon>Archaea</taxon>
        <taxon>Candidatus Marsarchaeota</taxon>
        <taxon>Candidatus Marsarchaeota group 1</taxon>
    </lineage>
</organism>
<evidence type="ECO:0000313" key="1">
    <source>
        <dbReference type="EMBL" id="PSN81817.1"/>
    </source>
</evidence>
<name>A0A2R6A656_9ARCH</name>
<accession>A0A2R6A656</accession>
<protein>
    <submittedName>
        <fullName evidence="1">Uncharacterized protein</fullName>
    </submittedName>
</protein>
<reference evidence="1 2" key="1">
    <citation type="submission" date="2017-04" db="EMBL/GenBank/DDBJ databases">
        <title>Novel microbial lineages endemic to geothermal iron-oxide mats fill important gaps in the evolutionary history of Archaea.</title>
        <authorList>
            <person name="Jay Z.J."/>
            <person name="Beam J.P."/>
            <person name="Dlakic M."/>
            <person name="Rusch D.B."/>
            <person name="Kozubal M.A."/>
            <person name="Inskeep W.P."/>
        </authorList>
    </citation>
    <scope>NUCLEOTIDE SEQUENCE [LARGE SCALE GENOMIC DNA]</scope>
    <source>
        <strain evidence="1">OSP_D</strain>
    </source>
</reference>